<evidence type="ECO:0000313" key="7">
    <source>
        <dbReference type="Proteomes" id="UP000199301"/>
    </source>
</evidence>
<evidence type="ECO:0000313" key="6">
    <source>
        <dbReference type="EMBL" id="SDR03640.1"/>
    </source>
</evidence>
<evidence type="ECO:0000256" key="3">
    <source>
        <dbReference type="ARBA" id="ARBA00023012"/>
    </source>
</evidence>
<dbReference type="InterPro" id="IPR003594">
    <property type="entry name" value="HATPase_dom"/>
</dbReference>
<evidence type="ECO:0000256" key="4">
    <source>
        <dbReference type="SAM" id="MobiDB-lite"/>
    </source>
</evidence>
<dbReference type="RefSeq" id="WP_425427001.1">
    <property type="nucleotide sequence ID" value="NZ_FNKO01000002.1"/>
</dbReference>
<evidence type="ECO:0000256" key="2">
    <source>
        <dbReference type="ARBA" id="ARBA00022777"/>
    </source>
</evidence>
<keyword evidence="3" id="KW-0902">Two-component regulatory system</keyword>
<dbReference type="InterPro" id="IPR036890">
    <property type="entry name" value="HATPase_C_sf"/>
</dbReference>
<organism evidence="6 7">
    <name type="scientific">Actinopolyspora saharensis</name>
    <dbReference type="NCBI Taxonomy" id="995062"/>
    <lineage>
        <taxon>Bacteria</taxon>
        <taxon>Bacillati</taxon>
        <taxon>Actinomycetota</taxon>
        <taxon>Actinomycetes</taxon>
        <taxon>Actinopolysporales</taxon>
        <taxon>Actinopolysporaceae</taxon>
        <taxon>Actinopolyspora</taxon>
    </lineage>
</organism>
<keyword evidence="1" id="KW-0808">Transferase</keyword>
<dbReference type="EMBL" id="FNKO01000002">
    <property type="protein sequence ID" value="SDR03640.1"/>
    <property type="molecule type" value="Genomic_DNA"/>
</dbReference>
<dbReference type="STRING" id="995062.SAMN04489718_3197"/>
<dbReference type="CDD" id="cd16917">
    <property type="entry name" value="HATPase_UhpB-NarQ-NarX-like"/>
    <property type="match status" value="1"/>
</dbReference>
<dbReference type="Pfam" id="PF02518">
    <property type="entry name" value="HATPase_c"/>
    <property type="match status" value="1"/>
</dbReference>
<name>A0A1H1FRY3_9ACTN</name>
<sequence length="441" mass="46683">MGSVGSRRTDTGGPTGESSRKEESGLLRTIVARGTPETASGNSDSAAGETVTDGRIPLWRAHNGLRVIALLYALVWFLIMFPAYERPALAVVVMAGMILWTGFTFWRYSKPSGRTDLLVAVDQVVTMALFAACYLVLTEQQLESGRPTVVTIWHASMVTVAAVQWGTFRGLLSGAVAAAANFAMRGYIDPNMWMDTILHVTIGLLLGLASDTARISTERLARALRTEAATAERERLARDIHDSVLQVLARVRGRGRELGGEAAELAALAGEQETALRALVSTGPAETSNGSTDLAAQLRALDSARVNVSVPATKVALPAADASALFSAAREALNNVEEHAGAQAQAWLLLEDLGDEVVLSIRDDGPGIPEGRLERAASEGRMGVAQSIRGRVESLGGTITLDTAEGEGTEWEIHVPRSGTKRGDSAHDGDRARGQHGGATA</sequence>
<feature type="domain" description="Histidine kinase/HSP90-like ATPase" evidence="5">
    <location>
        <begin position="320"/>
        <end position="419"/>
    </location>
</feature>
<feature type="region of interest" description="Disordered" evidence="4">
    <location>
        <begin position="1"/>
        <end position="26"/>
    </location>
</feature>
<evidence type="ECO:0000256" key="1">
    <source>
        <dbReference type="ARBA" id="ARBA00022679"/>
    </source>
</evidence>
<dbReference type="GO" id="GO:0000160">
    <property type="term" value="P:phosphorelay signal transduction system"/>
    <property type="evidence" value="ECO:0007669"/>
    <property type="project" value="UniProtKB-KW"/>
</dbReference>
<dbReference type="Pfam" id="PF19354">
    <property type="entry name" value="DUF5931"/>
    <property type="match status" value="1"/>
</dbReference>
<dbReference type="InterPro" id="IPR050482">
    <property type="entry name" value="Sensor_HK_TwoCompSys"/>
</dbReference>
<keyword evidence="7" id="KW-1185">Reference proteome</keyword>
<keyword evidence="2 6" id="KW-0418">Kinase</keyword>
<reference evidence="7" key="1">
    <citation type="submission" date="2016-10" db="EMBL/GenBank/DDBJ databases">
        <authorList>
            <person name="Varghese N."/>
            <person name="Submissions S."/>
        </authorList>
    </citation>
    <scope>NUCLEOTIDE SEQUENCE [LARGE SCALE GENOMIC DNA]</scope>
    <source>
        <strain evidence="7">DSM 45459</strain>
    </source>
</reference>
<dbReference type="GO" id="GO:0016301">
    <property type="term" value="F:kinase activity"/>
    <property type="evidence" value="ECO:0007669"/>
    <property type="project" value="UniProtKB-KW"/>
</dbReference>
<dbReference type="AlphaFoldDB" id="A0A1H1FRY3"/>
<proteinExistence type="predicted"/>
<accession>A0A1H1FRY3</accession>
<feature type="compositionally biased region" description="Basic and acidic residues" evidence="4">
    <location>
        <begin position="415"/>
        <end position="433"/>
    </location>
</feature>
<dbReference type="PANTHER" id="PTHR24421:SF61">
    <property type="entry name" value="OXYGEN SENSOR HISTIDINE KINASE NREB"/>
    <property type="match status" value="1"/>
</dbReference>
<dbReference type="PANTHER" id="PTHR24421">
    <property type="entry name" value="NITRATE/NITRITE SENSOR PROTEIN NARX-RELATED"/>
    <property type="match status" value="1"/>
</dbReference>
<protein>
    <submittedName>
        <fullName evidence="6">Signal transduction histidine kinase</fullName>
    </submittedName>
</protein>
<feature type="region of interest" description="Disordered" evidence="4">
    <location>
        <begin position="415"/>
        <end position="441"/>
    </location>
</feature>
<dbReference type="SUPFAM" id="SSF55874">
    <property type="entry name" value="ATPase domain of HSP90 chaperone/DNA topoisomerase II/histidine kinase"/>
    <property type="match status" value="1"/>
</dbReference>
<gene>
    <name evidence="6" type="ORF">SAMN04489718_3197</name>
</gene>
<dbReference type="InterPro" id="IPR045975">
    <property type="entry name" value="DUF5931"/>
</dbReference>
<dbReference type="Gene3D" id="3.30.565.10">
    <property type="entry name" value="Histidine kinase-like ATPase, C-terminal domain"/>
    <property type="match status" value="1"/>
</dbReference>
<dbReference type="Proteomes" id="UP000199301">
    <property type="component" value="Unassembled WGS sequence"/>
</dbReference>
<evidence type="ECO:0000259" key="5">
    <source>
        <dbReference type="SMART" id="SM00387"/>
    </source>
</evidence>
<dbReference type="NCBIfam" id="NF047322">
    <property type="entry name" value="HK_morpho_MacS"/>
    <property type="match status" value="1"/>
</dbReference>
<dbReference type="SMART" id="SM00387">
    <property type="entry name" value="HATPase_c"/>
    <property type="match status" value="1"/>
</dbReference>